<keyword evidence="1 4" id="KW-0662">Pyridine nucleotide biosynthesis</keyword>
<feature type="binding site" evidence="4">
    <location>
        <begin position="125"/>
        <end position="128"/>
    </location>
    <ligand>
        <name>pyridoxal 5'-phosphate</name>
        <dbReference type="ChEBI" id="CHEBI:597326"/>
    </ligand>
</feature>
<evidence type="ECO:0000256" key="3">
    <source>
        <dbReference type="ARBA" id="ARBA00022898"/>
    </source>
</evidence>
<feature type="binding site" evidence="4">
    <location>
        <position position="276"/>
    </location>
    <ligand>
        <name>pyridoxal 5'-phosphate</name>
        <dbReference type="ChEBI" id="CHEBI:597326"/>
    </ligand>
</feature>
<dbReference type="NCBIfam" id="TIGR01814">
    <property type="entry name" value="kynureninase"/>
    <property type="match status" value="1"/>
</dbReference>
<evidence type="ECO:0000256" key="2">
    <source>
        <dbReference type="ARBA" id="ARBA00022801"/>
    </source>
</evidence>
<comment type="subunit">
    <text evidence="4 6">Homodimer.</text>
</comment>
<evidence type="ECO:0000256" key="5">
    <source>
        <dbReference type="NCBIfam" id="TIGR01814"/>
    </source>
</evidence>
<feature type="binding site" evidence="4">
    <location>
        <position position="97"/>
    </location>
    <ligand>
        <name>pyridoxal 5'-phosphate</name>
        <dbReference type="ChEBI" id="CHEBI:597326"/>
    </ligand>
</feature>
<dbReference type="PANTHER" id="PTHR14084:SF0">
    <property type="entry name" value="KYNURENINASE"/>
    <property type="match status" value="1"/>
</dbReference>
<keyword evidence="8" id="KW-1185">Reference proteome</keyword>
<reference evidence="7 8" key="1">
    <citation type="submission" date="2024-08" db="EMBL/GenBank/DDBJ databases">
        <authorList>
            <person name="Lu H."/>
        </authorList>
    </citation>
    <scope>NUCLEOTIDE SEQUENCE [LARGE SCALE GENOMIC DNA]</scope>
    <source>
        <strain evidence="7 8">DXS20W</strain>
    </source>
</reference>
<comment type="similarity">
    <text evidence="4 6">Belongs to the kynureninase family.</text>
</comment>
<dbReference type="InterPro" id="IPR010111">
    <property type="entry name" value="Kynureninase"/>
</dbReference>
<comment type="catalytic activity">
    <reaction evidence="4 6">
        <text>L-kynurenine + H2O = anthranilate + L-alanine + H(+)</text>
        <dbReference type="Rhea" id="RHEA:16813"/>
        <dbReference type="ChEBI" id="CHEBI:15377"/>
        <dbReference type="ChEBI" id="CHEBI:15378"/>
        <dbReference type="ChEBI" id="CHEBI:16567"/>
        <dbReference type="ChEBI" id="CHEBI:57959"/>
        <dbReference type="ChEBI" id="CHEBI:57972"/>
        <dbReference type="EC" id="3.7.1.3"/>
    </reaction>
</comment>
<comment type="pathway">
    <text evidence="4 6">Amino-acid degradation; L-kynurenine degradation; L-alanine and anthranilate from L-kynurenine: step 1/1.</text>
</comment>
<keyword evidence="2 4" id="KW-0378">Hydrolase</keyword>
<dbReference type="Pfam" id="PF22580">
    <property type="entry name" value="KYNU_C"/>
    <property type="match status" value="1"/>
</dbReference>
<feature type="binding site" evidence="4">
    <location>
        <position position="166"/>
    </location>
    <ligand>
        <name>pyridoxal 5'-phosphate</name>
        <dbReference type="ChEBI" id="CHEBI:597326"/>
    </ligand>
</feature>
<feature type="binding site" evidence="4">
    <location>
        <position position="96"/>
    </location>
    <ligand>
        <name>pyridoxal 5'-phosphate</name>
        <dbReference type="ChEBI" id="CHEBI:597326"/>
    </ligand>
</feature>
<feature type="modified residue" description="N6-(pyridoxal phosphate)lysine" evidence="4">
    <location>
        <position position="221"/>
    </location>
</feature>
<accession>A0ABW7GG42</accession>
<comment type="function">
    <text evidence="4 6">Catalyzes the cleavage of L-kynurenine (L-Kyn) and L-3-hydroxykynurenine (L-3OHKyn) into anthranilic acid (AA) and 3-hydroxyanthranilic acid (3-OHAA), respectively.</text>
</comment>
<feature type="binding site" evidence="4">
    <location>
        <position position="250"/>
    </location>
    <ligand>
        <name>pyridoxal 5'-phosphate</name>
        <dbReference type="ChEBI" id="CHEBI:597326"/>
    </ligand>
</feature>
<comment type="catalytic activity">
    <reaction evidence="6">
        <text>3-hydroxy-L-kynurenine + H2O = 3-hydroxyanthranilate + L-alanine + H(+)</text>
        <dbReference type="Rhea" id="RHEA:25143"/>
        <dbReference type="ChEBI" id="CHEBI:15377"/>
        <dbReference type="ChEBI" id="CHEBI:15378"/>
        <dbReference type="ChEBI" id="CHEBI:36559"/>
        <dbReference type="ChEBI" id="CHEBI:57972"/>
        <dbReference type="ChEBI" id="CHEBI:58125"/>
        <dbReference type="EC" id="3.7.1.3"/>
    </reaction>
</comment>
<dbReference type="GO" id="GO:0030429">
    <property type="term" value="F:kynureninase activity"/>
    <property type="evidence" value="ECO:0007669"/>
    <property type="project" value="UniProtKB-EC"/>
</dbReference>
<dbReference type="InterPro" id="IPR015424">
    <property type="entry name" value="PyrdxlP-dep_Trfase"/>
</dbReference>
<dbReference type="InterPro" id="IPR015421">
    <property type="entry name" value="PyrdxlP-dep_Trfase_major"/>
</dbReference>
<evidence type="ECO:0000313" key="8">
    <source>
        <dbReference type="Proteomes" id="UP001606302"/>
    </source>
</evidence>
<feature type="binding site" evidence="4">
    <location>
        <position position="195"/>
    </location>
    <ligand>
        <name>pyridoxal 5'-phosphate</name>
        <dbReference type="ChEBI" id="CHEBI:597326"/>
    </ligand>
</feature>
<evidence type="ECO:0000256" key="6">
    <source>
        <dbReference type="PIRNR" id="PIRNR038800"/>
    </source>
</evidence>
<dbReference type="PIRSF" id="PIRSF038800">
    <property type="entry name" value="KYNU"/>
    <property type="match status" value="1"/>
</dbReference>
<dbReference type="Gene3D" id="3.40.640.10">
    <property type="entry name" value="Type I PLP-dependent aspartate aminotransferase-like (Major domain)"/>
    <property type="match status" value="1"/>
</dbReference>
<dbReference type="HAMAP" id="MF_01970">
    <property type="entry name" value="Kynureninase"/>
    <property type="match status" value="1"/>
</dbReference>
<keyword evidence="3 4" id="KW-0663">Pyridoxal phosphate</keyword>
<gene>
    <name evidence="4 7" type="primary">kynU</name>
    <name evidence="7" type="ORF">ACG04Q_04975</name>
</gene>
<dbReference type="PANTHER" id="PTHR14084">
    <property type="entry name" value="KYNURENINASE"/>
    <property type="match status" value="1"/>
</dbReference>
<evidence type="ECO:0000313" key="7">
    <source>
        <dbReference type="EMBL" id="MFG6460915.1"/>
    </source>
</evidence>
<organism evidence="7 8">
    <name type="scientific">Pelomonas lactea</name>
    <dbReference type="NCBI Taxonomy" id="3299030"/>
    <lineage>
        <taxon>Bacteria</taxon>
        <taxon>Pseudomonadati</taxon>
        <taxon>Pseudomonadota</taxon>
        <taxon>Betaproteobacteria</taxon>
        <taxon>Burkholderiales</taxon>
        <taxon>Sphaerotilaceae</taxon>
        <taxon>Roseateles</taxon>
    </lineage>
</organism>
<protein>
    <recommendedName>
        <fullName evidence="4 5">Kynureninase</fullName>
        <ecNumber evidence="4 5">3.7.1.3</ecNumber>
    </recommendedName>
    <alternativeName>
        <fullName evidence="4">L-kynurenine hydrolase</fullName>
    </alternativeName>
</protein>
<comment type="cofactor">
    <cofactor evidence="4 6">
        <name>pyridoxal 5'-phosphate</name>
        <dbReference type="ChEBI" id="CHEBI:597326"/>
    </cofactor>
</comment>
<dbReference type="Proteomes" id="UP001606302">
    <property type="component" value="Unassembled WGS sequence"/>
</dbReference>
<name>A0ABW7GG42_9BURK</name>
<evidence type="ECO:0000256" key="1">
    <source>
        <dbReference type="ARBA" id="ARBA00022642"/>
    </source>
</evidence>
<dbReference type="Gene3D" id="3.90.1150.10">
    <property type="entry name" value="Aspartate Aminotransferase, domain 1"/>
    <property type="match status" value="1"/>
</dbReference>
<dbReference type="EC" id="3.7.1.3" evidence="4 5"/>
<dbReference type="RefSeq" id="WP_394509765.1">
    <property type="nucleotide sequence ID" value="NZ_JBIGHX010000002.1"/>
</dbReference>
<dbReference type="InterPro" id="IPR015422">
    <property type="entry name" value="PyrdxlP-dep_Trfase_small"/>
</dbReference>
<dbReference type="EMBL" id="JBIGHX010000002">
    <property type="protein sequence ID" value="MFG6460915.1"/>
    <property type="molecule type" value="Genomic_DNA"/>
</dbReference>
<proteinExistence type="inferred from homology"/>
<comment type="pathway">
    <text evidence="4 6">Cofactor biosynthesis; NAD(+) biosynthesis; quinolinate from L-kynurenine: step 2/3.</text>
</comment>
<feature type="binding site" evidence="4">
    <location>
        <position position="198"/>
    </location>
    <ligand>
        <name>pyridoxal 5'-phosphate</name>
        <dbReference type="ChEBI" id="CHEBI:597326"/>
    </ligand>
</feature>
<comment type="caution">
    <text evidence="7">The sequence shown here is derived from an EMBL/GenBank/DDBJ whole genome shotgun (WGS) entry which is preliminary data.</text>
</comment>
<sequence length="417" mass="44907">MNLDDAKRLDAADPLRSLRDLFQLPEGITYLDGNSLGALPRATPARIQRAVEQEWGQGLIKSWNTAGWIDLPRRLGDRLAPWLGARPGEVLVADSTSVNLYKVLHAALQLQQGQRRVIVSERSNFPTDNYIAQSVARAHGGELVLAESPEDIAGLLDERCAVLMLTHVNYRTGRMHDMGLLTRWAHQAGALAVWDLAHSAGAVPIDLLGCAADFAIGCGYKYLNGGPGAPAFVWMHPRHEGQVWQPLTGWLGHAHPFDFDSEYLPAPGIQQYQCGTPPVLAMSGLDTALDVFDAAQKLGGMKALRAKSLALTEAFIDSVEARVPGAAIVTPRDSALRGSQVSFSLAQGVDGYAVMQALIAQGVIGDFRAGDPELLRFGFAPLYNGFADVTHAVDVLAGIVESGSWNAPQFTSRSKVT</sequence>
<dbReference type="SUPFAM" id="SSF53383">
    <property type="entry name" value="PLP-dependent transferases"/>
    <property type="match status" value="1"/>
</dbReference>
<evidence type="ECO:0000256" key="4">
    <source>
        <dbReference type="HAMAP-Rule" id="MF_01970"/>
    </source>
</evidence>
<feature type="binding site" evidence="4">
    <location>
        <position position="220"/>
    </location>
    <ligand>
        <name>pyridoxal 5'-phosphate</name>
        <dbReference type="ChEBI" id="CHEBI:597326"/>
    </ligand>
</feature>